<dbReference type="EMBL" id="CP049057">
    <property type="protein sequence ID" value="QIE59126.1"/>
    <property type="molecule type" value="Genomic_DNA"/>
</dbReference>
<feature type="domain" description="HTH marR-type" evidence="4">
    <location>
        <begin position="16"/>
        <end position="150"/>
    </location>
</feature>
<evidence type="ECO:0000256" key="3">
    <source>
        <dbReference type="ARBA" id="ARBA00023163"/>
    </source>
</evidence>
<reference evidence="5 6" key="1">
    <citation type="submission" date="2020-02" db="EMBL/GenBank/DDBJ databases">
        <title>Complete genome sequence of Flavobacteriaceae bacterium.</title>
        <authorList>
            <person name="Kim S.-J."/>
            <person name="Kim Y.-S."/>
            <person name="Kim K.-H."/>
        </authorList>
    </citation>
    <scope>NUCLEOTIDE SEQUENCE [LARGE SCALE GENOMIC DNA]</scope>
    <source>
        <strain evidence="5 6">RR4-40</strain>
    </source>
</reference>
<dbReference type="RefSeq" id="WP_164679155.1">
    <property type="nucleotide sequence ID" value="NZ_CP049057.1"/>
</dbReference>
<keyword evidence="2" id="KW-0238">DNA-binding</keyword>
<dbReference type="Gene3D" id="1.10.10.10">
    <property type="entry name" value="Winged helix-like DNA-binding domain superfamily/Winged helix DNA-binding domain"/>
    <property type="match status" value="1"/>
</dbReference>
<evidence type="ECO:0000259" key="4">
    <source>
        <dbReference type="PROSITE" id="PS50995"/>
    </source>
</evidence>
<dbReference type="InterPro" id="IPR000835">
    <property type="entry name" value="HTH_MarR-typ"/>
</dbReference>
<dbReference type="PANTHER" id="PTHR42756:SF1">
    <property type="entry name" value="TRANSCRIPTIONAL REPRESSOR OF EMRAB OPERON"/>
    <property type="match status" value="1"/>
</dbReference>
<organism evidence="5 6">
    <name type="scientific">Rasiella rasia</name>
    <dbReference type="NCBI Taxonomy" id="2744027"/>
    <lineage>
        <taxon>Bacteria</taxon>
        <taxon>Pseudomonadati</taxon>
        <taxon>Bacteroidota</taxon>
        <taxon>Flavobacteriia</taxon>
        <taxon>Flavobacteriales</taxon>
        <taxon>Flavobacteriaceae</taxon>
        <taxon>Rasiella</taxon>
    </lineage>
</organism>
<sequence length="150" mass="17264">MRIEEEIKATGVMELAAKTVINIAYTSRSLEEPFKTFLKEYDLSTQQFNVLRILRGQRGKPANLSTLQERMIDRNSNTTRLVDKLLKKGWVVRQVCANNRRKIEIFITEDGLQLLKTLDPIVTEKNKRSVSNLTKTELGTLNTLLDKLRS</sequence>
<dbReference type="PROSITE" id="PS50995">
    <property type="entry name" value="HTH_MARR_2"/>
    <property type="match status" value="1"/>
</dbReference>
<evidence type="ECO:0000256" key="2">
    <source>
        <dbReference type="ARBA" id="ARBA00023125"/>
    </source>
</evidence>
<keyword evidence="6" id="KW-1185">Reference proteome</keyword>
<dbReference type="SUPFAM" id="SSF46785">
    <property type="entry name" value="Winged helix' DNA-binding domain"/>
    <property type="match status" value="1"/>
</dbReference>
<dbReference type="PANTHER" id="PTHR42756">
    <property type="entry name" value="TRANSCRIPTIONAL REGULATOR, MARR"/>
    <property type="match status" value="1"/>
</dbReference>
<dbReference type="SMART" id="SM00347">
    <property type="entry name" value="HTH_MARR"/>
    <property type="match status" value="1"/>
</dbReference>
<dbReference type="GO" id="GO:0003677">
    <property type="term" value="F:DNA binding"/>
    <property type="evidence" value="ECO:0007669"/>
    <property type="project" value="UniProtKB-KW"/>
</dbReference>
<dbReference type="GO" id="GO:0003700">
    <property type="term" value="F:DNA-binding transcription factor activity"/>
    <property type="evidence" value="ECO:0007669"/>
    <property type="project" value="InterPro"/>
</dbReference>
<evidence type="ECO:0000313" key="6">
    <source>
        <dbReference type="Proteomes" id="UP000505306"/>
    </source>
</evidence>
<dbReference type="Proteomes" id="UP000505306">
    <property type="component" value="Chromosome"/>
</dbReference>
<accession>A0A6G6GKK9</accession>
<name>A0A6G6GKK9_9FLAO</name>
<evidence type="ECO:0000313" key="5">
    <source>
        <dbReference type="EMBL" id="QIE59126.1"/>
    </source>
</evidence>
<evidence type="ECO:0000256" key="1">
    <source>
        <dbReference type="ARBA" id="ARBA00023015"/>
    </source>
</evidence>
<protein>
    <submittedName>
        <fullName evidence="5">MarR family transcriptional regulator</fullName>
    </submittedName>
</protein>
<keyword evidence="1" id="KW-0805">Transcription regulation</keyword>
<dbReference type="KEGG" id="mgel:G5B37_06005"/>
<proteinExistence type="predicted"/>
<dbReference type="PRINTS" id="PR00598">
    <property type="entry name" value="HTHMARR"/>
</dbReference>
<keyword evidence="3" id="KW-0804">Transcription</keyword>
<dbReference type="AlphaFoldDB" id="A0A6G6GKK9"/>
<dbReference type="Pfam" id="PF01047">
    <property type="entry name" value="MarR"/>
    <property type="match status" value="1"/>
</dbReference>
<gene>
    <name evidence="5" type="ORF">G5B37_06005</name>
</gene>
<dbReference type="InterPro" id="IPR036388">
    <property type="entry name" value="WH-like_DNA-bd_sf"/>
</dbReference>
<dbReference type="InterPro" id="IPR036390">
    <property type="entry name" value="WH_DNA-bd_sf"/>
</dbReference>